<accession>A0A7S0H009</accession>
<comment type="similarity">
    <text evidence="2">Belongs to the BUD31 (G10) family.</text>
</comment>
<dbReference type="EMBL" id="HBEM01013106">
    <property type="protein sequence ID" value="CAD8447496.1"/>
    <property type="molecule type" value="Transcribed_RNA"/>
</dbReference>
<dbReference type="PANTHER" id="PTHR19411">
    <property type="entry name" value="PROTEIN BUD31-RELATED"/>
    <property type="match status" value="1"/>
</dbReference>
<name>A0A7S0H009_9EUKA</name>
<reference evidence="5" key="1">
    <citation type="submission" date="2021-01" db="EMBL/GenBank/DDBJ databases">
        <authorList>
            <person name="Corre E."/>
            <person name="Pelletier E."/>
            <person name="Niang G."/>
            <person name="Scheremetjew M."/>
            <person name="Finn R."/>
            <person name="Kale V."/>
            <person name="Holt S."/>
            <person name="Cochrane G."/>
            <person name="Meng A."/>
            <person name="Brown T."/>
            <person name="Cohen L."/>
        </authorList>
    </citation>
    <scope>NUCLEOTIDE SEQUENCE</scope>
    <source>
        <strain evidence="5">CCMP2058</strain>
    </source>
</reference>
<keyword evidence="3" id="KW-0539">Nucleus</keyword>
<evidence type="ECO:0008006" key="6">
    <source>
        <dbReference type="Google" id="ProtNLM"/>
    </source>
</evidence>
<evidence type="ECO:0000313" key="5">
    <source>
        <dbReference type="EMBL" id="CAD8447496.1"/>
    </source>
</evidence>
<dbReference type="AlphaFoldDB" id="A0A7S0H009"/>
<dbReference type="GO" id="GO:0000398">
    <property type="term" value="P:mRNA splicing, via spliceosome"/>
    <property type="evidence" value="ECO:0007669"/>
    <property type="project" value="TreeGrafter"/>
</dbReference>
<evidence type="ECO:0000256" key="2">
    <source>
        <dbReference type="ARBA" id="ARBA00005287"/>
    </source>
</evidence>
<dbReference type="GO" id="GO:0005681">
    <property type="term" value="C:spliceosomal complex"/>
    <property type="evidence" value="ECO:0007669"/>
    <property type="project" value="TreeGrafter"/>
</dbReference>
<protein>
    <recommendedName>
        <fullName evidence="6">G10 protein</fullName>
    </recommendedName>
</protein>
<dbReference type="InterPro" id="IPR001748">
    <property type="entry name" value="BUD31"/>
</dbReference>
<dbReference type="PANTHER" id="PTHR19411:SF0">
    <property type="entry name" value="PROTEIN BUD31 HOMOLOG"/>
    <property type="match status" value="1"/>
</dbReference>
<evidence type="ECO:0000256" key="3">
    <source>
        <dbReference type="ARBA" id="ARBA00023242"/>
    </source>
</evidence>
<proteinExistence type="inferred from homology"/>
<sequence>MSGWRLKIHRKRVPKGLDLLEDALDAFDEKMKEAVEASHEGLRKNETTWPVTKYHWLRNRHIYEAYYKKKMISRDLYDFLVRNKVADGALIAKWKKPGYEYLCSMLAIDKSASNFGTTSICRVPLSKRSQEQQVLPAVNTGCVSCASCDKGAPIWWDGPFRRKDLLFEDEQDDDEDEDEEEEENVESKVGDKRKAGGGEEKKSKKHRQD</sequence>
<gene>
    <name evidence="5" type="ORF">LAMO00422_LOCUS9116</name>
</gene>
<feature type="compositionally biased region" description="Basic and acidic residues" evidence="4">
    <location>
        <begin position="185"/>
        <end position="202"/>
    </location>
</feature>
<evidence type="ECO:0000256" key="1">
    <source>
        <dbReference type="ARBA" id="ARBA00004123"/>
    </source>
</evidence>
<dbReference type="Pfam" id="PF01125">
    <property type="entry name" value="BUD31"/>
    <property type="match status" value="1"/>
</dbReference>
<dbReference type="PRINTS" id="PR00322">
    <property type="entry name" value="G10"/>
</dbReference>
<organism evidence="5">
    <name type="scientific">Amorphochlora amoebiformis</name>
    <dbReference type="NCBI Taxonomy" id="1561963"/>
    <lineage>
        <taxon>Eukaryota</taxon>
        <taxon>Sar</taxon>
        <taxon>Rhizaria</taxon>
        <taxon>Cercozoa</taxon>
        <taxon>Chlorarachniophyceae</taxon>
        <taxon>Amorphochlora</taxon>
    </lineage>
</organism>
<feature type="region of interest" description="Disordered" evidence="4">
    <location>
        <begin position="167"/>
        <end position="209"/>
    </location>
</feature>
<comment type="subcellular location">
    <subcellularLocation>
        <location evidence="1">Nucleus</location>
    </subcellularLocation>
</comment>
<evidence type="ECO:0000256" key="4">
    <source>
        <dbReference type="SAM" id="MobiDB-lite"/>
    </source>
</evidence>
<feature type="compositionally biased region" description="Acidic residues" evidence="4">
    <location>
        <begin position="167"/>
        <end position="184"/>
    </location>
</feature>